<feature type="compositionally biased region" description="Polar residues" evidence="1">
    <location>
        <begin position="94"/>
        <end position="112"/>
    </location>
</feature>
<dbReference type="HOGENOM" id="CLU_1102119_0_0_5"/>
<dbReference type="Proteomes" id="UP000000552">
    <property type="component" value="Chromosome"/>
</dbReference>
<feature type="region of interest" description="Disordered" evidence="1">
    <location>
        <begin position="145"/>
        <end position="164"/>
    </location>
</feature>
<proteinExistence type="predicted"/>
<sequence>MSGRSPDPAYLGTRRDDGQSPADKFAGDFADLMSSSGEPAHFGRRTARTTGVDVLPQNRRSAPSDSSPDTVMPAGRSSRSRSLPVFGSTRRRSLSSPSQVPCHSSPSTQVTPVTKRLDSTVRRIFPVSGSIWWILRSRYCPTQSVPSAQVSPESRPPPGAGMVESTAPVSGSIFWMRSLASWKKYRPSKAVPACAATSIERSVCPLCGSKAFSLSPEANQTFSPSKLTPCIRSTPGKGPYSRRISAGECFMS</sequence>
<dbReference type="AlphaFoldDB" id="Q98JK1"/>
<evidence type="ECO:0000313" key="2">
    <source>
        <dbReference type="EMBL" id="BAB49164.1"/>
    </source>
</evidence>
<dbReference type="EMBL" id="BA000012">
    <property type="protein sequence ID" value="BAB49164.1"/>
    <property type="molecule type" value="Genomic_DNA"/>
</dbReference>
<feature type="region of interest" description="Disordered" evidence="1">
    <location>
        <begin position="1"/>
        <end position="114"/>
    </location>
</feature>
<feature type="compositionally biased region" description="Polar residues" evidence="1">
    <location>
        <begin position="58"/>
        <end position="69"/>
    </location>
</feature>
<protein>
    <submittedName>
        <fullName evidence="2">Mlr1907 protein</fullName>
    </submittedName>
</protein>
<organism evidence="2 3">
    <name type="scientific">Mesorhizobium japonicum (strain LMG 29417 / CECT 9101 / MAFF 303099)</name>
    <name type="common">Mesorhizobium loti (strain MAFF 303099)</name>
    <dbReference type="NCBI Taxonomy" id="266835"/>
    <lineage>
        <taxon>Bacteria</taxon>
        <taxon>Pseudomonadati</taxon>
        <taxon>Pseudomonadota</taxon>
        <taxon>Alphaproteobacteria</taxon>
        <taxon>Hyphomicrobiales</taxon>
        <taxon>Phyllobacteriaceae</taxon>
        <taxon>Mesorhizobium</taxon>
    </lineage>
</organism>
<accession>Q98JK1</accession>
<name>Q98JK1_RHILO</name>
<evidence type="ECO:0000256" key="1">
    <source>
        <dbReference type="SAM" id="MobiDB-lite"/>
    </source>
</evidence>
<reference evidence="2 3" key="1">
    <citation type="journal article" date="2000" name="DNA Res.">
        <title>Complete genome structure of the nitrogen-fixing symbiotic bacterium Mesorhizobium loti.</title>
        <authorList>
            <person name="Kaneko T."/>
            <person name="Nakamura Y."/>
            <person name="Sato S."/>
            <person name="Asamizu E."/>
            <person name="Kato T."/>
            <person name="Sasamoto S."/>
            <person name="Watanabe A."/>
            <person name="Idesawa K."/>
            <person name="Ishikawa A."/>
            <person name="Kawashima K."/>
            <person name="Kimura T."/>
            <person name="Kishida Y."/>
            <person name="Kiyokawa C."/>
            <person name="Kohara M."/>
            <person name="Matsumoto M."/>
            <person name="Matsuno A."/>
            <person name="Mochizuki Y."/>
            <person name="Nakayama S."/>
            <person name="Nakazaki N."/>
            <person name="Shimpo S."/>
            <person name="Sugimoto M."/>
            <person name="Takeuchi C."/>
            <person name="Yamada M."/>
            <person name="Tabata S."/>
        </authorList>
    </citation>
    <scope>NUCLEOTIDE SEQUENCE [LARGE SCALE GENOMIC DNA]</scope>
    <source>
        <strain evidence="3">LMG 29417 / CECT 9101 / MAFF 303099</strain>
    </source>
</reference>
<dbReference type="KEGG" id="mlo:mlr1907"/>
<gene>
    <name evidence="2" type="ordered locus">mlr1907</name>
</gene>
<evidence type="ECO:0000313" key="3">
    <source>
        <dbReference type="Proteomes" id="UP000000552"/>
    </source>
</evidence>